<keyword evidence="4" id="KW-1185">Reference proteome</keyword>
<dbReference type="STRING" id="945553.A0A0D2NDZ6"/>
<sequence length="353" mass="39703">MDRPRRTLRPTNRSVQPLTEPVVRPVKRKATPEAIDPQKQLKTLLESAKSDLVALDMHDIINKNTWDMLSDDARRRLAALLPRTAFVDARPSIGADHPSVEDTMAVDDEKDEDAAPDAEVNLAFFTDPHFLAAERTFQDHLYLNWFSEAHCARVEKFKEGIKDGTLAAPWKDQVWDRDNVLPAIQPTSSFPLPHEGSARAGIAAEIKLYVLVKNDIIRVGDIIAYKRCFTLSDVTVEKDAIIHEVHPKTYALTIHALSGTAKDLPAHLLSETPTVDGPQPIQSMTITSPTMLETALLELDGRIDRARRPNGNAWKSFTIWRWRGEGFNPADSRGGRENHGTLFYLRACYSQER</sequence>
<accession>A0A0D2NDZ6</accession>
<dbReference type="OMA" id="DHLYSGW"/>
<name>A0A0D2NDZ6_HYPSF</name>
<dbReference type="Pfam" id="PF13919">
    <property type="entry name" value="ASXH"/>
    <property type="match status" value="1"/>
</dbReference>
<feature type="region of interest" description="Disordered" evidence="1">
    <location>
        <begin position="1"/>
        <end position="20"/>
    </location>
</feature>
<dbReference type="Proteomes" id="UP000054270">
    <property type="component" value="Unassembled WGS sequence"/>
</dbReference>
<proteinExistence type="predicted"/>
<reference evidence="4" key="1">
    <citation type="submission" date="2014-04" db="EMBL/GenBank/DDBJ databases">
        <title>Evolutionary Origins and Diversification of the Mycorrhizal Mutualists.</title>
        <authorList>
            <consortium name="DOE Joint Genome Institute"/>
            <consortium name="Mycorrhizal Genomics Consortium"/>
            <person name="Kohler A."/>
            <person name="Kuo A."/>
            <person name="Nagy L.G."/>
            <person name="Floudas D."/>
            <person name="Copeland A."/>
            <person name="Barry K.W."/>
            <person name="Cichocki N."/>
            <person name="Veneault-Fourrey C."/>
            <person name="LaButti K."/>
            <person name="Lindquist E.A."/>
            <person name="Lipzen A."/>
            <person name="Lundell T."/>
            <person name="Morin E."/>
            <person name="Murat C."/>
            <person name="Riley R."/>
            <person name="Ohm R."/>
            <person name="Sun H."/>
            <person name="Tunlid A."/>
            <person name="Henrissat B."/>
            <person name="Grigoriev I.V."/>
            <person name="Hibbett D.S."/>
            <person name="Martin F."/>
        </authorList>
    </citation>
    <scope>NUCLEOTIDE SEQUENCE [LARGE SCALE GENOMIC DNA]</scope>
    <source>
        <strain evidence="4">FD-334 SS-4</strain>
    </source>
</reference>
<dbReference type="InterPro" id="IPR028020">
    <property type="entry name" value="ASX_DEUBAD_dom"/>
</dbReference>
<organism evidence="3 4">
    <name type="scientific">Hypholoma sublateritium (strain FD-334 SS-4)</name>
    <dbReference type="NCBI Taxonomy" id="945553"/>
    <lineage>
        <taxon>Eukaryota</taxon>
        <taxon>Fungi</taxon>
        <taxon>Dikarya</taxon>
        <taxon>Basidiomycota</taxon>
        <taxon>Agaricomycotina</taxon>
        <taxon>Agaricomycetes</taxon>
        <taxon>Agaricomycetidae</taxon>
        <taxon>Agaricales</taxon>
        <taxon>Agaricineae</taxon>
        <taxon>Strophariaceae</taxon>
        <taxon>Hypholoma</taxon>
    </lineage>
</organism>
<gene>
    <name evidence="3" type="ORF">HYPSUDRAFT_206316</name>
</gene>
<evidence type="ECO:0000256" key="1">
    <source>
        <dbReference type="SAM" id="MobiDB-lite"/>
    </source>
</evidence>
<feature type="domain" description="ASX DEUBAD" evidence="2">
    <location>
        <begin position="33"/>
        <end position="178"/>
    </location>
</feature>
<dbReference type="AlphaFoldDB" id="A0A0D2NDZ6"/>
<evidence type="ECO:0000259" key="2">
    <source>
        <dbReference type="Pfam" id="PF13919"/>
    </source>
</evidence>
<protein>
    <recommendedName>
        <fullName evidence="2">ASX DEUBAD domain-containing protein</fullName>
    </recommendedName>
</protein>
<evidence type="ECO:0000313" key="3">
    <source>
        <dbReference type="EMBL" id="KJA17264.1"/>
    </source>
</evidence>
<dbReference type="EMBL" id="KN817606">
    <property type="protein sequence ID" value="KJA17264.1"/>
    <property type="molecule type" value="Genomic_DNA"/>
</dbReference>
<evidence type="ECO:0000313" key="4">
    <source>
        <dbReference type="Proteomes" id="UP000054270"/>
    </source>
</evidence>
<dbReference type="OrthoDB" id="2289918at2759"/>